<proteinExistence type="inferred from homology"/>
<feature type="zinc finger region" description="C3H1-type" evidence="7">
    <location>
        <begin position="7"/>
        <end position="34"/>
    </location>
</feature>
<dbReference type="InterPro" id="IPR031736">
    <property type="entry name" value="REXO1-like_dom"/>
</dbReference>
<dbReference type="FunFam" id="3.30.420.10:FF:000031">
    <property type="entry name" value="RNA exonuclease 1"/>
    <property type="match status" value="1"/>
</dbReference>
<evidence type="ECO:0000313" key="12">
    <source>
        <dbReference type="Proteomes" id="UP000694569"/>
    </source>
</evidence>
<keyword evidence="12" id="KW-1185">Reference proteome</keyword>
<dbReference type="GO" id="GO:0003676">
    <property type="term" value="F:nucleic acid binding"/>
    <property type="evidence" value="ECO:0007669"/>
    <property type="project" value="InterPro"/>
</dbReference>
<feature type="compositionally biased region" description="Polar residues" evidence="9">
    <location>
        <begin position="689"/>
        <end position="701"/>
    </location>
</feature>
<dbReference type="InterPro" id="IPR012337">
    <property type="entry name" value="RNaseH-like_sf"/>
</dbReference>
<dbReference type="Pfam" id="PF15870">
    <property type="entry name" value="EloA-BP1"/>
    <property type="match status" value="1"/>
</dbReference>
<organism evidence="11 12">
    <name type="scientific">Leptobrachium leishanense</name>
    <name type="common">Leishan spiny toad</name>
    <dbReference type="NCBI Taxonomy" id="445787"/>
    <lineage>
        <taxon>Eukaryota</taxon>
        <taxon>Metazoa</taxon>
        <taxon>Chordata</taxon>
        <taxon>Craniata</taxon>
        <taxon>Vertebrata</taxon>
        <taxon>Euteleostomi</taxon>
        <taxon>Amphibia</taxon>
        <taxon>Batrachia</taxon>
        <taxon>Anura</taxon>
        <taxon>Pelobatoidea</taxon>
        <taxon>Megophryidae</taxon>
        <taxon>Leptobrachium</taxon>
    </lineage>
</organism>
<dbReference type="Gene3D" id="3.30.420.10">
    <property type="entry name" value="Ribonuclease H-like superfamily/Ribonuclease H"/>
    <property type="match status" value="1"/>
</dbReference>
<dbReference type="InterPro" id="IPR034922">
    <property type="entry name" value="REX1-like_exo"/>
</dbReference>
<dbReference type="CDD" id="cd06145">
    <property type="entry name" value="REX1_like"/>
    <property type="match status" value="1"/>
</dbReference>
<dbReference type="AlphaFoldDB" id="A0A8C5LIV0"/>
<dbReference type="SUPFAM" id="SSF53098">
    <property type="entry name" value="Ribonuclease H-like"/>
    <property type="match status" value="1"/>
</dbReference>
<feature type="coiled-coil region" evidence="8">
    <location>
        <begin position="50"/>
        <end position="87"/>
    </location>
</feature>
<accession>A0A8C5LIV0</accession>
<dbReference type="OrthoDB" id="206335at2759"/>
<feature type="region of interest" description="Disordered" evidence="9">
    <location>
        <begin position="397"/>
        <end position="441"/>
    </location>
</feature>
<keyword evidence="6" id="KW-0539">Nucleus</keyword>
<feature type="region of interest" description="Disordered" evidence="9">
    <location>
        <begin position="687"/>
        <end position="709"/>
    </location>
</feature>
<dbReference type="InterPro" id="IPR036397">
    <property type="entry name" value="RNaseH_sf"/>
</dbReference>
<keyword evidence="4" id="KW-0378">Hydrolase</keyword>
<feature type="region of interest" description="Disordered" evidence="9">
    <location>
        <begin position="456"/>
        <end position="487"/>
    </location>
</feature>
<dbReference type="GO" id="GO:0008270">
    <property type="term" value="F:zinc ion binding"/>
    <property type="evidence" value="ECO:0007669"/>
    <property type="project" value="UniProtKB-KW"/>
</dbReference>
<evidence type="ECO:0000256" key="2">
    <source>
        <dbReference type="ARBA" id="ARBA00006357"/>
    </source>
</evidence>
<feature type="region of interest" description="Disordered" evidence="9">
    <location>
        <begin position="167"/>
        <end position="197"/>
    </location>
</feature>
<dbReference type="InterPro" id="IPR047021">
    <property type="entry name" value="REXO1/3/4-like"/>
</dbReference>
<dbReference type="PROSITE" id="PS50103">
    <property type="entry name" value="ZF_C3H1"/>
    <property type="match status" value="1"/>
</dbReference>
<dbReference type="PANTHER" id="PTHR12801">
    <property type="entry name" value="RNA EXONUCLEASE REXO1 / RECO3 FAMILY MEMBER-RELATED"/>
    <property type="match status" value="1"/>
</dbReference>
<evidence type="ECO:0000256" key="3">
    <source>
        <dbReference type="ARBA" id="ARBA00022722"/>
    </source>
</evidence>
<keyword evidence="3" id="KW-0540">Nuclease</keyword>
<feature type="compositionally biased region" description="Basic and acidic residues" evidence="9">
    <location>
        <begin position="403"/>
        <end position="417"/>
    </location>
</feature>
<evidence type="ECO:0000259" key="10">
    <source>
        <dbReference type="PROSITE" id="PS50103"/>
    </source>
</evidence>
<dbReference type="PANTHER" id="PTHR12801:SF152">
    <property type="entry name" value="EXONUCLEASE DOMAIN-CONTAINING PROTEIN"/>
    <property type="match status" value="1"/>
</dbReference>
<keyword evidence="8" id="KW-0175">Coiled coil</keyword>
<evidence type="ECO:0000256" key="5">
    <source>
        <dbReference type="ARBA" id="ARBA00022839"/>
    </source>
</evidence>
<evidence type="ECO:0000256" key="1">
    <source>
        <dbReference type="ARBA" id="ARBA00004123"/>
    </source>
</evidence>
<dbReference type="InterPro" id="IPR000571">
    <property type="entry name" value="Znf_CCCH"/>
</dbReference>
<dbReference type="GO" id="GO:0005634">
    <property type="term" value="C:nucleus"/>
    <property type="evidence" value="ECO:0007669"/>
    <property type="project" value="UniProtKB-SubCell"/>
</dbReference>
<dbReference type="GO" id="GO:0004527">
    <property type="term" value="F:exonuclease activity"/>
    <property type="evidence" value="ECO:0007669"/>
    <property type="project" value="UniProtKB-KW"/>
</dbReference>
<name>A0A8C5LIV0_9ANUR</name>
<dbReference type="Ensembl" id="ENSLLET00000000177.1">
    <property type="protein sequence ID" value="ENSLLEP00000000164.1"/>
    <property type="gene ID" value="ENSLLEG00000000118.1"/>
</dbReference>
<keyword evidence="7" id="KW-0862">Zinc</keyword>
<evidence type="ECO:0000313" key="11">
    <source>
        <dbReference type="Ensembl" id="ENSLLEP00000000164.1"/>
    </source>
</evidence>
<feature type="domain" description="C3H1-type" evidence="10">
    <location>
        <begin position="7"/>
        <end position="34"/>
    </location>
</feature>
<feature type="compositionally biased region" description="Basic and acidic residues" evidence="9">
    <location>
        <begin position="169"/>
        <end position="186"/>
    </location>
</feature>
<dbReference type="SMART" id="SM00479">
    <property type="entry name" value="EXOIII"/>
    <property type="match status" value="1"/>
</dbReference>
<sequence length="1082" mass="120591">MLRSGGFFQLVPCPFWREPGDCQRPHCQLAHQLPVGPSEVPVHGVPGPPAEGLGKNIQELERLNKAIEAVKNEVEEKQKKLMLFKNVNQTPLDCPLMQCESTRDMSTDLNDNENATILKNALTATISPKKKFCSLRNTKYVVDRRCPATDLEYDPLLNYSASLFGSSAKEGEKPKPKRLKCEEKPEGSPQKKPRAVSPIRLEIKLQESDDDVLVIDAPPLPAATKKQRAKRFHHIEPKTVASFSEVPDVVAADTAVRCIEVGNINSASTLQSVEICEIPAVPVECLADSNIGVGEIGLKNECLILDVTENMQPVLPERDAQTAVKSYCPLNYTHLGQPKSEEPIEILAYDVEATDLLLPEDPFNEIIPVCKQENLEERYFPVQSDVTGSKVCEVTSELMTPPRKCESQDRSLDKADDVIVLNSSETEPSEEDSVDSDSDDPMAECLRIFNEFESEANKEAKQNSQDPSKVDTQDLKDSDVTSGLKKRIAHPSAKCEVKASGRILVPFRGPAPTQISHARILHVQQQAVQISSDVKNGQAFVASAQKKVSGCLTPAFHNFGPMVCVNLVEVPTLVPCRSTFNGFYQGGALATTLRSNVPQKRTLQTTPMKITTRRKSAVVQETSSKVPHETRQRYVNSFVEEFLKESATVQEAFDKALNEEKSIYERCGSKNMYVNIAINSLKKLRDQRNIPNGSTQSGNKDSTQKRREDKYDFTGVNLYNLLKDYLLSSEQLQENGFPQPNLDKPGSALLHNGGTKSTGSDALRRVCCRCGKIYSVTLHGKHTRKEECTYHSGKVLRHRVPGGIETRYSCCEAVVGAPGCQMAKLHVHDGQKENLDGFLKTFAKLQPSDGNPGVYAVDCEMCYTTHGLELTRVTVVDPSLQVAYDAFVKPDNEIIDYNTRFSGVTEENLANITTSIRDVQAVMLNLFSADTILIGHSLENDLIALKLFHDTVVDTSIVFPHRLGLPHKRALRNLMADYLLRIIQDNSKALLNLYYHCLFCKTKCPVIQFGLYNRHRTKVVFLVLLKYCMCFIDYSMVFDCIKPDDKLWMTLQELNANTRDPAKNNPLTTRVFVLTVAPLRGL</sequence>
<feature type="compositionally biased region" description="Acidic residues" evidence="9">
    <location>
        <begin position="427"/>
        <end position="441"/>
    </location>
</feature>
<comment type="subcellular location">
    <subcellularLocation>
        <location evidence="1">Nucleus</location>
    </subcellularLocation>
</comment>
<evidence type="ECO:0000256" key="8">
    <source>
        <dbReference type="SAM" id="Coils"/>
    </source>
</evidence>
<comment type="similarity">
    <text evidence="2">Belongs to the REXO1/REXO3 family.</text>
</comment>
<reference evidence="11" key="1">
    <citation type="submission" date="2025-08" db="UniProtKB">
        <authorList>
            <consortium name="Ensembl"/>
        </authorList>
    </citation>
    <scope>IDENTIFICATION</scope>
</reference>
<protein>
    <recommendedName>
        <fullName evidence="10">C3H1-type domain-containing protein</fullName>
    </recommendedName>
</protein>
<evidence type="ECO:0000256" key="9">
    <source>
        <dbReference type="SAM" id="MobiDB-lite"/>
    </source>
</evidence>
<dbReference type="GO" id="GO:0010629">
    <property type="term" value="P:negative regulation of gene expression"/>
    <property type="evidence" value="ECO:0007669"/>
    <property type="project" value="UniProtKB-ARBA"/>
</dbReference>
<feature type="region of interest" description="Disordered" evidence="9">
    <location>
        <begin position="736"/>
        <end position="760"/>
    </location>
</feature>
<keyword evidence="5" id="KW-0269">Exonuclease</keyword>
<dbReference type="Proteomes" id="UP000694569">
    <property type="component" value="Unplaced"/>
</dbReference>
<keyword evidence="7" id="KW-0863">Zinc-finger</keyword>
<dbReference type="InterPro" id="IPR013520">
    <property type="entry name" value="Ribonucl_H"/>
</dbReference>
<keyword evidence="7" id="KW-0479">Metal-binding</keyword>
<evidence type="ECO:0000256" key="4">
    <source>
        <dbReference type="ARBA" id="ARBA00022801"/>
    </source>
</evidence>
<evidence type="ECO:0000256" key="6">
    <source>
        <dbReference type="ARBA" id="ARBA00023242"/>
    </source>
</evidence>
<dbReference type="GeneTree" id="ENSGT00940000165347"/>
<feature type="compositionally biased region" description="Basic and acidic residues" evidence="9">
    <location>
        <begin position="468"/>
        <end position="479"/>
    </location>
</feature>
<reference evidence="11" key="2">
    <citation type="submission" date="2025-09" db="UniProtKB">
        <authorList>
            <consortium name="Ensembl"/>
        </authorList>
    </citation>
    <scope>IDENTIFICATION</scope>
</reference>
<evidence type="ECO:0000256" key="7">
    <source>
        <dbReference type="PROSITE-ProRule" id="PRU00723"/>
    </source>
</evidence>